<dbReference type="PROSITE" id="PS50995">
    <property type="entry name" value="HTH_MARR_2"/>
    <property type="match status" value="1"/>
</dbReference>
<dbReference type="Pfam" id="PF01047">
    <property type="entry name" value="MarR"/>
    <property type="match status" value="1"/>
</dbReference>
<dbReference type="SUPFAM" id="SSF46785">
    <property type="entry name" value="Winged helix' DNA-binding domain"/>
    <property type="match status" value="1"/>
</dbReference>
<reference evidence="2 3" key="1">
    <citation type="submission" date="2016-02" db="EMBL/GenBank/DDBJ databases">
        <title>Corynebacterium glutamicum N24 whole genome sequencing project.</title>
        <authorList>
            <person name="Matsutani M."/>
            <person name="Nangtapong N."/>
            <person name="Yakushi T."/>
            <person name="Matsushita K."/>
        </authorList>
    </citation>
    <scope>NUCLEOTIDE SEQUENCE [LARGE SCALE GENOMIC DNA]</scope>
    <source>
        <strain evidence="2 3">N24</strain>
    </source>
</reference>
<dbReference type="RefSeq" id="WP_096453424.1">
    <property type="nucleotide sequence ID" value="NZ_AP017369.1"/>
</dbReference>
<accession>A0A161J7U8</accession>
<dbReference type="InterPro" id="IPR036390">
    <property type="entry name" value="WH_DNA-bd_sf"/>
</dbReference>
<keyword evidence="3" id="KW-1185">Reference proteome</keyword>
<sequence>MTVNSESFEYWDFVRSSRAKLSEELSGIDISPNDLAMILNRASGVATGVSEAEVHRPKGMGWNAFKVLFILWMEGDLEQHRVAMLAGTSRATTSSIVKSLVSAGYVEQTPSTIDKRTHVLSLTLSGAELIKESYLEQNDILSSWNRRLTKTEQEILKMLLLKLLRGDE</sequence>
<dbReference type="EMBL" id="AP017369">
    <property type="protein sequence ID" value="BAU94372.1"/>
    <property type="molecule type" value="Genomic_DNA"/>
</dbReference>
<dbReference type="Proteomes" id="UP000218244">
    <property type="component" value="Chromosome"/>
</dbReference>
<dbReference type="PANTHER" id="PTHR33164:SF89">
    <property type="entry name" value="MARR FAMILY REGULATORY PROTEIN"/>
    <property type="match status" value="1"/>
</dbReference>
<dbReference type="GO" id="GO:0006950">
    <property type="term" value="P:response to stress"/>
    <property type="evidence" value="ECO:0007669"/>
    <property type="project" value="TreeGrafter"/>
</dbReference>
<dbReference type="KEGG" id="csur:N24_0110"/>
<feature type="domain" description="HTH marR-type" evidence="1">
    <location>
        <begin position="32"/>
        <end position="165"/>
    </location>
</feature>
<evidence type="ECO:0000313" key="2">
    <source>
        <dbReference type="EMBL" id="BAU94372.1"/>
    </source>
</evidence>
<name>A0A161J7U8_9CORY</name>
<gene>
    <name evidence="2" type="ORF">N24_0110</name>
</gene>
<organism evidence="2 3">
    <name type="scientific">Corynebacterium suranareeae</name>
    <dbReference type="NCBI Taxonomy" id="2506452"/>
    <lineage>
        <taxon>Bacteria</taxon>
        <taxon>Bacillati</taxon>
        <taxon>Actinomycetota</taxon>
        <taxon>Actinomycetes</taxon>
        <taxon>Mycobacteriales</taxon>
        <taxon>Corynebacteriaceae</taxon>
        <taxon>Corynebacterium</taxon>
    </lineage>
</organism>
<dbReference type="InterPro" id="IPR036388">
    <property type="entry name" value="WH-like_DNA-bd_sf"/>
</dbReference>
<dbReference type="PANTHER" id="PTHR33164">
    <property type="entry name" value="TRANSCRIPTIONAL REGULATOR, MARR FAMILY"/>
    <property type="match status" value="1"/>
</dbReference>
<proteinExistence type="predicted"/>
<dbReference type="InterPro" id="IPR039422">
    <property type="entry name" value="MarR/SlyA-like"/>
</dbReference>
<dbReference type="Gene3D" id="1.10.10.10">
    <property type="entry name" value="Winged helix-like DNA-binding domain superfamily/Winged helix DNA-binding domain"/>
    <property type="match status" value="1"/>
</dbReference>
<evidence type="ECO:0000313" key="3">
    <source>
        <dbReference type="Proteomes" id="UP000218244"/>
    </source>
</evidence>
<dbReference type="GO" id="GO:0003700">
    <property type="term" value="F:DNA-binding transcription factor activity"/>
    <property type="evidence" value="ECO:0007669"/>
    <property type="project" value="InterPro"/>
</dbReference>
<dbReference type="AlphaFoldDB" id="A0A161J7U8"/>
<evidence type="ECO:0000259" key="1">
    <source>
        <dbReference type="PROSITE" id="PS50995"/>
    </source>
</evidence>
<dbReference type="InterPro" id="IPR000835">
    <property type="entry name" value="HTH_MarR-typ"/>
</dbReference>
<dbReference type="SMART" id="SM00347">
    <property type="entry name" value="HTH_MARR"/>
    <property type="match status" value="1"/>
</dbReference>
<protein>
    <submittedName>
        <fullName evidence="2">Transcriptional regulator</fullName>
    </submittedName>
</protein>